<sequence>MKRYPYTMALLMFGAITAAVQAEIYKYVDENGQVTYSNTPIKGAKKLDLGIYNQISGPRVRGGKSNGSAAPINVGPSDFPRVDGDTQRKRDTTRRGILEDELRGEEKLLADARKNLDELQVAKPGEDATRRLEKMGKAREAVSNHESNINAIRRELSNIR</sequence>
<gene>
    <name evidence="4" type="ORF">HNQ59_003385</name>
</gene>
<comment type="caution">
    <text evidence="4">The sequence shown here is derived from an EMBL/GenBank/DDBJ whole genome shotgun (WGS) entry which is preliminary data.</text>
</comment>
<feature type="region of interest" description="Disordered" evidence="1">
    <location>
        <begin position="121"/>
        <end position="143"/>
    </location>
</feature>
<keyword evidence="5" id="KW-1185">Reference proteome</keyword>
<feature type="compositionally biased region" description="Basic and acidic residues" evidence="1">
    <location>
        <begin position="80"/>
        <end position="95"/>
    </location>
</feature>
<evidence type="ECO:0000256" key="1">
    <source>
        <dbReference type="SAM" id="MobiDB-lite"/>
    </source>
</evidence>
<dbReference type="EMBL" id="JACHHY010000024">
    <property type="protein sequence ID" value="MBB5020072.1"/>
    <property type="molecule type" value="Genomic_DNA"/>
</dbReference>
<feature type="signal peptide" evidence="2">
    <location>
        <begin position="1"/>
        <end position="22"/>
    </location>
</feature>
<evidence type="ECO:0000256" key="2">
    <source>
        <dbReference type="SAM" id="SignalP"/>
    </source>
</evidence>
<protein>
    <recommendedName>
        <fullName evidence="3">DUF4124 domain-containing protein</fullName>
    </recommendedName>
</protein>
<evidence type="ECO:0000259" key="3">
    <source>
        <dbReference type="Pfam" id="PF13511"/>
    </source>
</evidence>
<reference evidence="4 5" key="1">
    <citation type="submission" date="2020-08" db="EMBL/GenBank/DDBJ databases">
        <title>Genomic Encyclopedia of Type Strains, Phase IV (KMG-IV): sequencing the most valuable type-strain genomes for metagenomic binning, comparative biology and taxonomic classification.</title>
        <authorList>
            <person name="Goeker M."/>
        </authorList>
    </citation>
    <scope>NUCLEOTIDE SEQUENCE [LARGE SCALE GENOMIC DNA]</scope>
    <source>
        <strain evidence="4 5">DSM 27165</strain>
    </source>
</reference>
<dbReference type="Pfam" id="PF13511">
    <property type="entry name" value="DUF4124"/>
    <property type="match status" value="1"/>
</dbReference>
<evidence type="ECO:0000313" key="5">
    <source>
        <dbReference type="Proteomes" id="UP000575898"/>
    </source>
</evidence>
<proteinExistence type="predicted"/>
<feature type="region of interest" description="Disordered" evidence="1">
    <location>
        <begin position="60"/>
        <end position="95"/>
    </location>
</feature>
<feature type="compositionally biased region" description="Basic and acidic residues" evidence="1">
    <location>
        <begin position="124"/>
        <end position="143"/>
    </location>
</feature>
<dbReference type="AlphaFoldDB" id="A0A840MTG2"/>
<organism evidence="4 5">
    <name type="scientific">Chitinivorax tropicus</name>
    <dbReference type="NCBI Taxonomy" id="714531"/>
    <lineage>
        <taxon>Bacteria</taxon>
        <taxon>Pseudomonadati</taxon>
        <taxon>Pseudomonadota</taxon>
        <taxon>Betaproteobacteria</taxon>
        <taxon>Chitinivorax</taxon>
    </lineage>
</organism>
<feature type="chain" id="PRO_5032395224" description="DUF4124 domain-containing protein" evidence="2">
    <location>
        <begin position="23"/>
        <end position="160"/>
    </location>
</feature>
<dbReference type="InterPro" id="IPR025392">
    <property type="entry name" value="DUF4124"/>
</dbReference>
<evidence type="ECO:0000313" key="4">
    <source>
        <dbReference type="EMBL" id="MBB5020072.1"/>
    </source>
</evidence>
<dbReference type="RefSeq" id="WP_184041480.1">
    <property type="nucleotide sequence ID" value="NZ_JACHHY010000024.1"/>
</dbReference>
<feature type="domain" description="DUF4124" evidence="3">
    <location>
        <begin position="11"/>
        <end position="57"/>
    </location>
</feature>
<accession>A0A840MTG2</accession>
<name>A0A840MTG2_9PROT</name>
<keyword evidence="2" id="KW-0732">Signal</keyword>
<dbReference type="Proteomes" id="UP000575898">
    <property type="component" value="Unassembled WGS sequence"/>
</dbReference>